<dbReference type="GO" id="GO:0005737">
    <property type="term" value="C:cytoplasm"/>
    <property type="evidence" value="ECO:0007669"/>
    <property type="project" value="InterPro"/>
</dbReference>
<comment type="catalytic activity">
    <reaction evidence="6 7">
        <text>[thioredoxin]-dithiol + NADP(+) = [thioredoxin]-disulfide + NADPH + H(+)</text>
        <dbReference type="Rhea" id="RHEA:20345"/>
        <dbReference type="Rhea" id="RHEA-COMP:10698"/>
        <dbReference type="Rhea" id="RHEA-COMP:10700"/>
        <dbReference type="ChEBI" id="CHEBI:15378"/>
        <dbReference type="ChEBI" id="CHEBI:29950"/>
        <dbReference type="ChEBI" id="CHEBI:50058"/>
        <dbReference type="ChEBI" id="CHEBI:57783"/>
        <dbReference type="ChEBI" id="CHEBI:58349"/>
        <dbReference type="EC" id="1.8.1.9"/>
    </reaction>
</comment>
<dbReference type="AlphaFoldDB" id="A0A369LB05"/>
<evidence type="ECO:0000256" key="2">
    <source>
        <dbReference type="ARBA" id="ARBA00022827"/>
    </source>
</evidence>
<comment type="cofactor">
    <cofactor evidence="8">
        <name>FAD</name>
        <dbReference type="ChEBI" id="CHEBI:57692"/>
    </cofactor>
    <text evidence="8">Binds 1 FAD per subunit.</text>
</comment>
<feature type="domain" description="FAD/NAD(P)-binding" evidence="9">
    <location>
        <begin position="70"/>
        <end position="358"/>
    </location>
</feature>
<evidence type="ECO:0000256" key="1">
    <source>
        <dbReference type="ARBA" id="ARBA00022630"/>
    </source>
</evidence>
<dbReference type="STRING" id="1034345.GCA_000236865_00306"/>
<evidence type="ECO:0000313" key="10">
    <source>
        <dbReference type="EMBL" id="RDB56272.1"/>
    </source>
</evidence>
<evidence type="ECO:0000313" key="11">
    <source>
        <dbReference type="Proteomes" id="UP000253792"/>
    </source>
</evidence>
<keyword evidence="4" id="KW-1015">Disulfide bond</keyword>
<dbReference type="Proteomes" id="UP000253792">
    <property type="component" value="Unassembled WGS sequence"/>
</dbReference>
<keyword evidence="2 7" id="KW-0274">FAD</keyword>
<dbReference type="InterPro" id="IPR036188">
    <property type="entry name" value="FAD/NAD-bd_sf"/>
</dbReference>
<comment type="caution">
    <text evidence="10">The sequence shown here is derived from an EMBL/GenBank/DDBJ whole genome shotgun (WGS) entry which is preliminary data.</text>
</comment>
<dbReference type="PANTHER" id="PTHR48105">
    <property type="entry name" value="THIOREDOXIN REDUCTASE 1-RELATED-RELATED"/>
    <property type="match status" value="1"/>
</dbReference>
<reference evidence="10 11" key="1">
    <citation type="journal article" date="2018" name="Elife">
        <title>Discovery and characterization of a prevalent human gut bacterial enzyme sufficient for the inactivation of a family of plant toxins.</title>
        <authorList>
            <person name="Koppel N."/>
            <person name="Bisanz J.E."/>
            <person name="Pandelia M.E."/>
            <person name="Turnbaugh P.J."/>
            <person name="Balskus E.P."/>
        </authorList>
    </citation>
    <scope>NUCLEOTIDE SEQUENCE [LARGE SCALE GENOMIC DNA]</scope>
    <source>
        <strain evidence="11">anaerobia AP69FAA</strain>
    </source>
</reference>
<dbReference type="PROSITE" id="PS00573">
    <property type="entry name" value="PYRIDINE_REDOX_2"/>
    <property type="match status" value="1"/>
</dbReference>
<dbReference type="EC" id="1.8.1.9" evidence="7"/>
<organism evidence="10 11">
    <name type="scientific">Senegalimassilia anaerobia</name>
    <dbReference type="NCBI Taxonomy" id="1473216"/>
    <lineage>
        <taxon>Bacteria</taxon>
        <taxon>Bacillati</taxon>
        <taxon>Actinomycetota</taxon>
        <taxon>Coriobacteriia</taxon>
        <taxon>Coriobacteriales</taxon>
        <taxon>Coriobacteriaceae</taxon>
        <taxon>Senegalimassilia</taxon>
    </lineage>
</organism>
<keyword evidence="1 7" id="KW-0285">Flavoprotein</keyword>
<comment type="similarity">
    <text evidence="7">Belongs to the class-II pyridine nucleotide-disulfide oxidoreductase family.</text>
</comment>
<dbReference type="OrthoDB" id="109585at2"/>
<protein>
    <recommendedName>
        <fullName evidence="7">Thioredoxin reductase</fullName>
        <ecNumber evidence="7">1.8.1.9</ecNumber>
    </recommendedName>
</protein>
<evidence type="ECO:0000256" key="5">
    <source>
        <dbReference type="ARBA" id="ARBA00023284"/>
    </source>
</evidence>
<evidence type="ECO:0000256" key="3">
    <source>
        <dbReference type="ARBA" id="ARBA00023002"/>
    </source>
</evidence>
<dbReference type="PRINTS" id="PR00469">
    <property type="entry name" value="PNDRDTASEII"/>
</dbReference>
<sequence length="371" mass="37723">MQGGAGVSVAADANGSSVVPGASFDSEAAVTPTDAEVLGSAVAPGIPVAPGDSTASGGAVASEAPGGETYDVAVVGAGPAGLTAGLYAARAGLRTAVFEQLSPGGQLAQTERIENYPGFSEGAGGFELAWSMKEQAERFGVQIINEEVSSLDLTPPVKQLRTPYGSYSARSVIVSTGARPRKLGVPGEAKLTGHGVSYCATCDGSFFRGKTVMVVGGGNTAAADAIYLSRLARRVILVHRRDKLRATPVYHEQLAKLENVSFMWSTEVRALHGEEGKLVSAQVEHLGDGALETVPVDGVFVAVGTQPNTEFLAGALPLDAGGYIAASETGETSIPGVFAAGDVRAKALRQVVTAVSDGAVCAEQAANHVAI</sequence>
<name>A0A369LB05_9ACTN</name>
<dbReference type="InterPro" id="IPR023753">
    <property type="entry name" value="FAD/NAD-binding_dom"/>
</dbReference>
<proteinExistence type="inferred from homology"/>
<accession>A0A369LB05</accession>
<dbReference type="InterPro" id="IPR008255">
    <property type="entry name" value="Pyr_nucl-diS_OxRdtase_2_AS"/>
</dbReference>
<evidence type="ECO:0000256" key="7">
    <source>
        <dbReference type="RuleBase" id="RU003880"/>
    </source>
</evidence>
<evidence type="ECO:0000256" key="6">
    <source>
        <dbReference type="ARBA" id="ARBA00048132"/>
    </source>
</evidence>
<dbReference type="NCBIfam" id="TIGR01292">
    <property type="entry name" value="TRX_reduct"/>
    <property type="match status" value="1"/>
</dbReference>
<dbReference type="InterPro" id="IPR005982">
    <property type="entry name" value="Thioredox_Rdtase"/>
</dbReference>
<dbReference type="SUPFAM" id="SSF51905">
    <property type="entry name" value="FAD/NAD(P)-binding domain"/>
    <property type="match status" value="1"/>
</dbReference>
<dbReference type="GO" id="GO:0019430">
    <property type="term" value="P:removal of superoxide radicals"/>
    <property type="evidence" value="ECO:0007669"/>
    <property type="project" value="UniProtKB-UniRule"/>
</dbReference>
<dbReference type="EMBL" id="PPTP01000003">
    <property type="protein sequence ID" value="RDB56272.1"/>
    <property type="molecule type" value="Genomic_DNA"/>
</dbReference>
<dbReference type="Gene3D" id="3.50.50.60">
    <property type="entry name" value="FAD/NAD(P)-binding domain"/>
    <property type="match status" value="2"/>
</dbReference>
<evidence type="ECO:0000256" key="8">
    <source>
        <dbReference type="RuleBase" id="RU003881"/>
    </source>
</evidence>
<dbReference type="InterPro" id="IPR050097">
    <property type="entry name" value="Ferredoxin-NADP_redctase_2"/>
</dbReference>
<keyword evidence="11" id="KW-1185">Reference proteome</keyword>
<comment type="subunit">
    <text evidence="7">Homodimer.</text>
</comment>
<evidence type="ECO:0000259" key="9">
    <source>
        <dbReference type="Pfam" id="PF07992"/>
    </source>
</evidence>
<gene>
    <name evidence="10" type="primary">trxB</name>
    <name evidence="10" type="ORF">C1880_03775</name>
</gene>
<keyword evidence="8" id="KW-0521">NADP</keyword>
<keyword evidence="3 7" id="KW-0560">Oxidoreductase</keyword>
<dbReference type="GO" id="GO:0004791">
    <property type="term" value="F:thioredoxin-disulfide reductase (NADPH) activity"/>
    <property type="evidence" value="ECO:0007669"/>
    <property type="project" value="UniProtKB-UniRule"/>
</dbReference>
<keyword evidence="5 7" id="KW-0676">Redox-active center</keyword>
<dbReference type="Pfam" id="PF07992">
    <property type="entry name" value="Pyr_redox_2"/>
    <property type="match status" value="1"/>
</dbReference>
<dbReference type="PRINTS" id="PR00368">
    <property type="entry name" value="FADPNR"/>
</dbReference>
<evidence type="ECO:0000256" key="4">
    <source>
        <dbReference type="ARBA" id="ARBA00023157"/>
    </source>
</evidence>